<name>A0A099T2U7_METMT</name>
<evidence type="ECO:0000256" key="1">
    <source>
        <dbReference type="SAM" id="MobiDB-lite"/>
    </source>
</evidence>
<keyword evidence="2" id="KW-0472">Membrane</keyword>
<dbReference type="RefSeq" id="WP_048194263.1">
    <property type="nucleotide sequence ID" value="NZ_CAAGSM010000015.1"/>
</dbReference>
<sequence length="131" mass="13960">MNDIAAETTLTDFNDTFTAKVRLVRGANTIYANVTDAAGNTNTASINIRKTGGSSKAVGTAMIIPIQEESEEKNTTSVSHATNNATLVAPEEGVVKETQDSQKELETTPGFSMMLAAGILLTAYVVYRKKD</sequence>
<feature type="compositionally biased region" description="Basic and acidic residues" evidence="1">
    <location>
        <begin position="93"/>
        <end position="103"/>
    </location>
</feature>
<keyword evidence="2" id="KW-0812">Transmembrane</keyword>
<accession>A0A099T2U7</accession>
<feature type="region of interest" description="Disordered" evidence="1">
    <location>
        <begin position="69"/>
        <end position="103"/>
    </location>
</feature>
<dbReference type="EMBL" id="JRHO01000013">
    <property type="protein sequence ID" value="KGK98536.1"/>
    <property type="molecule type" value="Genomic_DNA"/>
</dbReference>
<proteinExistence type="predicted"/>
<keyword evidence="2" id="KW-1133">Transmembrane helix</keyword>
<comment type="caution">
    <text evidence="3">The sequence shown here is derived from an EMBL/GenBank/DDBJ whole genome shotgun (WGS) entry which is preliminary data.</text>
</comment>
<dbReference type="Proteomes" id="UP000029859">
    <property type="component" value="Unassembled WGS sequence"/>
</dbReference>
<evidence type="ECO:0000313" key="4">
    <source>
        <dbReference type="Proteomes" id="UP000029859"/>
    </source>
</evidence>
<dbReference type="AlphaFoldDB" id="A0A099T2U7"/>
<gene>
    <name evidence="3" type="ORF">LI82_06565</name>
</gene>
<protein>
    <submittedName>
        <fullName evidence="3">Uncharacterized protein</fullName>
    </submittedName>
</protein>
<dbReference type="InterPro" id="IPR013783">
    <property type="entry name" value="Ig-like_fold"/>
</dbReference>
<feature type="transmembrane region" description="Helical" evidence="2">
    <location>
        <begin position="110"/>
        <end position="127"/>
    </location>
</feature>
<dbReference type="OrthoDB" id="321844at28890"/>
<organism evidence="3 4">
    <name type="scientific">Methanococcoides methylutens</name>
    <dbReference type="NCBI Taxonomy" id="2226"/>
    <lineage>
        <taxon>Archaea</taxon>
        <taxon>Methanobacteriati</taxon>
        <taxon>Methanobacteriota</taxon>
        <taxon>Stenosarchaea group</taxon>
        <taxon>Methanomicrobia</taxon>
        <taxon>Methanosarcinales</taxon>
        <taxon>Methanosarcinaceae</taxon>
        <taxon>Methanococcoides</taxon>
    </lineage>
</organism>
<dbReference type="Gene3D" id="2.60.40.10">
    <property type="entry name" value="Immunoglobulins"/>
    <property type="match status" value="1"/>
</dbReference>
<reference evidence="3 4" key="1">
    <citation type="submission" date="2014-09" db="EMBL/GenBank/DDBJ databases">
        <title>Draft genome sequence of an obligately methylotrophic methanogen, Methanococcoides methylutens, isolated from marine sediment.</title>
        <authorList>
            <person name="Guan Y."/>
            <person name="Ngugi D.K."/>
            <person name="Blom J."/>
            <person name="Ali S."/>
            <person name="Ferry J.G."/>
            <person name="Stingl U."/>
        </authorList>
    </citation>
    <scope>NUCLEOTIDE SEQUENCE [LARGE SCALE GENOMIC DNA]</scope>
    <source>
        <strain evidence="3 4">DSM 2657</strain>
    </source>
</reference>
<evidence type="ECO:0000256" key="2">
    <source>
        <dbReference type="SAM" id="Phobius"/>
    </source>
</evidence>
<keyword evidence="4" id="KW-1185">Reference proteome</keyword>
<feature type="compositionally biased region" description="Polar residues" evidence="1">
    <location>
        <begin position="75"/>
        <end position="86"/>
    </location>
</feature>
<evidence type="ECO:0000313" key="3">
    <source>
        <dbReference type="EMBL" id="KGK98536.1"/>
    </source>
</evidence>